<accession>A0A1G1Z4H0</accession>
<dbReference type="EMBL" id="MHIZ01000037">
    <property type="protein sequence ID" value="OGY59309.1"/>
    <property type="molecule type" value="Genomic_DNA"/>
</dbReference>
<comment type="caution">
    <text evidence="2">The sequence shown here is derived from an EMBL/GenBank/DDBJ whole genome shotgun (WGS) entry which is preliminary data.</text>
</comment>
<evidence type="ECO:0000313" key="3">
    <source>
        <dbReference type="Proteomes" id="UP000178808"/>
    </source>
</evidence>
<name>A0A1G1Z4H0_9BACT</name>
<dbReference type="Proteomes" id="UP000178808">
    <property type="component" value="Unassembled WGS sequence"/>
</dbReference>
<keyword evidence="1" id="KW-0472">Membrane</keyword>
<proteinExistence type="predicted"/>
<reference evidence="2 3" key="1">
    <citation type="journal article" date="2016" name="Nat. Commun.">
        <title>Thousands of microbial genomes shed light on interconnected biogeochemical processes in an aquifer system.</title>
        <authorList>
            <person name="Anantharaman K."/>
            <person name="Brown C.T."/>
            <person name="Hug L.A."/>
            <person name="Sharon I."/>
            <person name="Castelle C.J."/>
            <person name="Probst A.J."/>
            <person name="Thomas B.C."/>
            <person name="Singh A."/>
            <person name="Wilkins M.J."/>
            <person name="Karaoz U."/>
            <person name="Brodie E.L."/>
            <person name="Williams K.H."/>
            <person name="Hubbard S.S."/>
            <person name="Banfield J.F."/>
        </authorList>
    </citation>
    <scope>NUCLEOTIDE SEQUENCE [LARGE SCALE GENOMIC DNA]</scope>
</reference>
<evidence type="ECO:0000256" key="1">
    <source>
        <dbReference type="SAM" id="Phobius"/>
    </source>
</evidence>
<feature type="transmembrane region" description="Helical" evidence="1">
    <location>
        <begin position="30"/>
        <end position="52"/>
    </location>
</feature>
<keyword evidence="1" id="KW-0812">Transmembrane</keyword>
<evidence type="ECO:0000313" key="2">
    <source>
        <dbReference type="EMBL" id="OGY59309.1"/>
    </source>
</evidence>
<organism evidence="2 3">
    <name type="scientific">Candidatus Colwellbacteria bacterium RIFCSPLOWO2_02_FULL_44_20b</name>
    <dbReference type="NCBI Taxonomy" id="1797691"/>
    <lineage>
        <taxon>Bacteria</taxon>
        <taxon>Candidatus Colwelliibacteriota</taxon>
    </lineage>
</organism>
<sequence length="63" mass="6959">MNSFLFAILVAAAFSMAIVGITISYRGFRYATAVALVSFIFLLPLWFIAYLLQGISFALRSGF</sequence>
<protein>
    <submittedName>
        <fullName evidence="2">Uncharacterized protein</fullName>
    </submittedName>
</protein>
<dbReference type="AlphaFoldDB" id="A0A1G1Z4H0"/>
<gene>
    <name evidence="2" type="ORF">A3I31_02220</name>
</gene>
<keyword evidence="1" id="KW-1133">Transmembrane helix</keyword>